<name>A6DJR1_9BACT</name>
<dbReference type="GO" id="GO:0020037">
    <property type="term" value="F:heme binding"/>
    <property type="evidence" value="ECO:0007669"/>
    <property type="project" value="InterPro"/>
</dbReference>
<dbReference type="eggNOG" id="COG3474">
    <property type="taxonomic scope" value="Bacteria"/>
</dbReference>
<dbReference type="SUPFAM" id="SSF48371">
    <property type="entry name" value="ARM repeat"/>
    <property type="match status" value="1"/>
</dbReference>
<evidence type="ECO:0000313" key="8">
    <source>
        <dbReference type="Proteomes" id="UP000004947"/>
    </source>
</evidence>
<dbReference type="InterPro" id="IPR009056">
    <property type="entry name" value="Cyt_c-like_dom"/>
</dbReference>
<dbReference type="NCBIfam" id="TIGR02603">
    <property type="entry name" value="CxxCH_TIGR02603"/>
    <property type="match status" value="1"/>
</dbReference>
<dbReference type="GO" id="GO:0009055">
    <property type="term" value="F:electron transfer activity"/>
    <property type="evidence" value="ECO:0007669"/>
    <property type="project" value="InterPro"/>
</dbReference>
<feature type="domain" description="Cytochrome c" evidence="6">
    <location>
        <begin position="887"/>
        <end position="1022"/>
    </location>
</feature>
<dbReference type="Gene3D" id="2.120.10.30">
    <property type="entry name" value="TolB, C-terminal domain"/>
    <property type="match status" value="1"/>
</dbReference>
<dbReference type="Gene3D" id="1.25.10.10">
    <property type="entry name" value="Leucine-rich Repeat Variant"/>
    <property type="match status" value="1"/>
</dbReference>
<dbReference type="InterPro" id="IPR011041">
    <property type="entry name" value="Quinoprot_gluc/sorb_DH_b-prop"/>
</dbReference>
<dbReference type="InterPro" id="IPR013427">
    <property type="entry name" value="Haem-bd_dom_put"/>
</dbReference>
<evidence type="ECO:0000256" key="1">
    <source>
        <dbReference type="ARBA" id="ARBA00022617"/>
    </source>
</evidence>
<evidence type="ECO:0000256" key="4">
    <source>
        <dbReference type="PROSITE-ProRule" id="PRU00433"/>
    </source>
</evidence>
<reference evidence="7 8" key="1">
    <citation type="journal article" date="2010" name="J. Bacteriol.">
        <title>Genome sequence of Lentisphaera araneosa HTCC2155T, the type species of the order Lentisphaerales in the phylum Lentisphaerae.</title>
        <authorList>
            <person name="Thrash J.C."/>
            <person name="Cho J.C."/>
            <person name="Vergin K.L."/>
            <person name="Morris R.M."/>
            <person name="Giovannoni S.J."/>
        </authorList>
    </citation>
    <scope>NUCLEOTIDE SEQUENCE [LARGE SCALE GENOMIC DNA]</scope>
    <source>
        <strain evidence="7 8">HTCC2155</strain>
    </source>
</reference>
<dbReference type="SUPFAM" id="SSF50952">
    <property type="entry name" value="Soluble quinoprotein glucose dehydrogenase"/>
    <property type="match status" value="1"/>
</dbReference>
<keyword evidence="8" id="KW-1185">Reference proteome</keyword>
<accession>A6DJR1</accession>
<dbReference type="InterPro" id="IPR016024">
    <property type="entry name" value="ARM-type_fold"/>
</dbReference>
<evidence type="ECO:0000256" key="2">
    <source>
        <dbReference type="ARBA" id="ARBA00022723"/>
    </source>
</evidence>
<dbReference type="OrthoDB" id="2482121at2"/>
<dbReference type="eggNOG" id="COG2133">
    <property type="taxonomic scope" value="Bacteria"/>
</dbReference>
<dbReference type="InterPro" id="IPR055557">
    <property type="entry name" value="DUF7133"/>
</dbReference>
<dbReference type="InterPro" id="IPR011042">
    <property type="entry name" value="6-blade_b-propeller_TolB-like"/>
</dbReference>
<dbReference type="PANTHER" id="PTHR33546">
    <property type="entry name" value="LARGE, MULTIFUNCTIONAL SECRETED PROTEIN-RELATED"/>
    <property type="match status" value="1"/>
</dbReference>
<dbReference type="eggNOG" id="COG1413">
    <property type="taxonomic scope" value="Bacteria"/>
</dbReference>
<dbReference type="STRING" id="313628.LNTAR_12301"/>
<dbReference type="RefSeq" id="WP_007278128.1">
    <property type="nucleotide sequence ID" value="NZ_ABCK01000006.1"/>
</dbReference>
<comment type="caution">
    <text evidence="7">The sequence shown here is derived from an EMBL/GenBank/DDBJ whole genome shotgun (WGS) entry which is preliminary data.</text>
</comment>
<dbReference type="SUPFAM" id="SSF46626">
    <property type="entry name" value="Cytochrome c"/>
    <property type="match status" value="1"/>
</dbReference>
<proteinExistence type="predicted"/>
<keyword evidence="1 4" id="KW-0349">Heme</keyword>
<evidence type="ECO:0000256" key="3">
    <source>
        <dbReference type="ARBA" id="ARBA00023004"/>
    </source>
</evidence>
<keyword evidence="5" id="KW-0732">Signal</keyword>
<protein>
    <recommendedName>
        <fullName evidence="6">Cytochrome c domain-containing protein</fullName>
    </recommendedName>
</protein>
<keyword evidence="2 4" id="KW-0479">Metal-binding</keyword>
<dbReference type="Pfam" id="PF23500">
    <property type="entry name" value="DUF7133"/>
    <property type="match status" value="1"/>
</dbReference>
<dbReference type="InterPro" id="IPR011989">
    <property type="entry name" value="ARM-like"/>
</dbReference>
<dbReference type="PROSITE" id="PS51007">
    <property type="entry name" value="CYTC"/>
    <property type="match status" value="1"/>
</dbReference>
<dbReference type="PANTHER" id="PTHR33546:SF1">
    <property type="entry name" value="LARGE, MULTIFUNCTIONAL SECRETED PROTEIN"/>
    <property type="match status" value="1"/>
</dbReference>
<evidence type="ECO:0000313" key="7">
    <source>
        <dbReference type="EMBL" id="EDM28135.1"/>
    </source>
</evidence>
<dbReference type="Proteomes" id="UP000004947">
    <property type="component" value="Unassembled WGS sequence"/>
</dbReference>
<evidence type="ECO:0000256" key="5">
    <source>
        <dbReference type="SAM" id="SignalP"/>
    </source>
</evidence>
<evidence type="ECO:0000259" key="6">
    <source>
        <dbReference type="PROSITE" id="PS51007"/>
    </source>
</evidence>
<organism evidence="7 8">
    <name type="scientific">Lentisphaera araneosa HTCC2155</name>
    <dbReference type="NCBI Taxonomy" id="313628"/>
    <lineage>
        <taxon>Bacteria</taxon>
        <taxon>Pseudomonadati</taxon>
        <taxon>Lentisphaerota</taxon>
        <taxon>Lentisphaeria</taxon>
        <taxon>Lentisphaerales</taxon>
        <taxon>Lentisphaeraceae</taxon>
        <taxon>Lentisphaera</taxon>
    </lineage>
</organism>
<feature type="signal peptide" evidence="5">
    <location>
        <begin position="1"/>
        <end position="19"/>
    </location>
</feature>
<feature type="chain" id="PRO_5002694043" description="Cytochrome c domain-containing protein" evidence="5">
    <location>
        <begin position="20"/>
        <end position="1023"/>
    </location>
</feature>
<dbReference type="InterPro" id="IPR036909">
    <property type="entry name" value="Cyt_c-like_dom_sf"/>
</dbReference>
<gene>
    <name evidence="7" type="ORF">LNTAR_12301</name>
</gene>
<dbReference type="EMBL" id="ABCK01000006">
    <property type="protein sequence ID" value="EDM28135.1"/>
    <property type="molecule type" value="Genomic_DNA"/>
</dbReference>
<sequence length="1023" mass="115285">MNKTSLFFSLLSTVLFVQANTPEGFSETRFAGYPEIKSLTGLSVSPEGVVYAAQDLNGAWGKNPHNGSITRMEDTDGDGKADKFTKFVADIDQPRGIHFIHDTLYVINPPYLTAFKDSDNDGVADQKKNLLTGIGFSLDWRGGDHTSNGVRMGADGWLYMAIGDYAIPNGKGSDGSSVQLWGGGVLRCRPDGSELEIFTSNTRNIYGVAITPQMELFSRDNTNDGGGWNVRFHYFSQFMDAGYPRKYLSNPDETQAPLADYGGGSGTGMRFIQEPGIPRQWNNKVYSCDWGGTGISIHDMKRFEETYIIEQKTFFKPDKAMDIDADAAGNIYVMNWKGANNYANFDKERGSIFKLKPTNHQAKNFPELKKQSIDQLINNLNSDSENLRMTSQREIISRKADIKTAKKLTIYVQNSSKSLYGRTSALFALKQIFGTQAHEALKSFTKDKDLRENALKALTDRSTQVKGLDPQFFINFLKDPNARVRSQAIISLGRLKAPGTSQYIMALGAKPYDYKSDQLPDRAQLNPRIPHTAFRVLLELADVPYLLSVAKTRGPKSEMALRVLKNIYTPEVVAGITKLCNEASPEDLPRYLPTLFRLYYMEDIEKVEWRQHWWSTRPQTKIPYMRKDLWAGSEKVKSCIEKNMSRLQDQQIVSMLSSLQSVGIQRRDFKLGLKMTGLEALVTKDKLDQKDIAFIEAEIKEGKDQAQIVLDAWNKLNDHLDVHPKEVRLALFSIVEQNLKHRKNKALNEQVKAFMTDPNYLLSNEDAMFQAFYHKKGWGTMIYYCRYLLNLQSMPLIQDKTRKKIIKAVGKEISRGQEFTAEYAVNMGYPEYFEEVKKYAAKGKGKKGEFYKKLVVKIEQLKNTDSNQKIAQLDKKIVMAKVKNIKGDIKLGEQLYTRSGCVACHARSESEMAKGPYMGNVGTTFTRDAIAEAIIDPNATISQGFTSVLFKMKDGSSHTGFVSSREHGQIALRNLFGITTKIAHEDVVSEKKLKTSMMPEGLVNNLSIKEFAALVDYLSSLKK</sequence>
<keyword evidence="3 4" id="KW-0408">Iron</keyword>
<dbReference type="GO" id="GO:0046872">
    <property type="term" value="F:metal ion binding"/>
    <property type="evidence" value="ECO:0007669"/>
    <property type="project" value="UniProtKB-KW"/>
</dbReference>
<dbReference type="AlphaFoldDB" id="A6DJR1"/>
<dbReference type="Gene3D" id="1.10.760.10">
    <property type="entry name" value="Cytochrome c-like domain"/>
    <property type="match status" value="1"/>
</dbReference>